<name>A0A5P1E9I8_ASPOF</name>
<dbReference type="InterPro" id="IPR036397">
    <property type="entry name" value="RNaseH_sf"/>
</dbReference>
<accession>A0A5P1E9I8</accession>
<reference evidence="3" key="1">
    <citation type="journal article" date="2017" name="Nat. Commun.">
        <title>The asparagus genome sheds light on the origin and evolution of a young Y chromosome.</title>
        <authorList>
            <person name="Harkess A."/>
            <person name="Zhou J."/>
            <person name="Xu C."/>
            <person name="Bowers J.E."/>
            <person name="Van der Hulst R."/>
            <person name="Ayyampalayam S."/>
            <person name="Mercati F."/>
            <person name="Riccardi P."/>
            <person name="McKain M.R."/>
            <person name="Kakrana A."/>
            <person name="Tang H."/>
            <person name="Ray J."/>
            <person name="Groenendijk J."/>
            <person name="Arikit S."/>
            <person name="Mathioni S.M."/>
            <person name="Nakano M."/>
            <person name="Shan H."/>
            <person name="Telgmann-Rauber A."/>
            <person name="Kanno A."/>
            <person name="Yue Z."/>
            <person name="Chen H."/>
            <person name="Li W."/>
            <person name="Chen Y."/>
            <person name="Xu X."/>
            <person name="Zhang Y."/>
            <person name="Luo S."/>
            <person name="Chen H."/>
            <person name="Gao J."/>
            <person name="Mao Z."/>
            <person name="Pires J.C."/>
            <person name="Luo M."/>
            <person name="Kudrna D."/>
            <person name="Wing R.A."/>
            <person name="Meyers B.C."/>
            <person name="Yi K."/>
            <person name="Kong H."/>
            <person name="Lavrijsen P."/>
            <person name="Sunseri F."/>
            <person name="Falavigna A."/>
            <person name="Ye Y."/>
            <person name="Leebens-Mack J.H."/>
            <person name="Chen G."/>
        </authorList>
    </citation>
    <scope>NUCLEOTIDE SEQUENCE [LARGE SCALE GENOMIC DNA]</scope>
    <source>
        <strain evidence="3">cv. DH0086</strain>
    </source>
</reference>
<evidence type="ECO:0000313" key="2">
    <source>
        <dbReference type="EMBL" id="ONK58137.1"/>
    </source>
</evidence>
<gene>
    <name evidence="2" type="ORF">A4U43_C09F8590</name>
</gene>
<dbReference type="Gramene" id="ONK58137">
    <property type="protein sequence ID" value="ONK58137"/>
    <property type="gene ID" value="A4U43_C09F8590"/>
</dbReference>
<dbReference type="Proteomes" id="UP000243459">
    <property type="component" value="Chromosome 9"/>
</dbReference>
<evidence type="ECO:0000259" key="1">
    <source>
        <dbReference type="PROSITE" id="PS50822"/>
    </source>
</evidence>
<dbReference type="SUPFAM" id="SSF53098">
    <property type="entry name" value="Ribonuclease H-like"/>
    <property type="match status" value="1"/>
</dbReference>
<proteinExistence type="predicted"/>
<dbReference type="Pfam" id="PF02171">
    <property type="entry name" value="Piwi"/>
    <property type="match status" value="1"/>
</dbReference>
<keyword evidence="3" id="KW-1185">Reference proteome</keyword>
<sequence>MSFFEFGTVTQCIAPQRVNDRYLTNVLLKINAKIGGINSLLLQKRMTKIPLVSESPIIILGMDISHGSPRHSNVPSTAAVVGSRQWPSISRYKACVRTQSPKVGMIDSLSKPAGSNDDKIIRDGVSESQFNQDHLMMFGTAVTVVERTKFVTPKNYGFYMLLSMREMIGTPQSKVQVFASE</sequence>
<dbReference type="InterPro" id="IPR003165">
    <property type="entry name" value="Piwi"/>
</dbReference>
<dbReference type="PANTHER" id="PTHR22891">
    <property type="entry name" value="EUKARYOTIC TRANSLATION INITIATION FACTOR 2C"/>
    <property type="match status" value="1"/>
</dbReference>
<protein>
    <recommendedName>
        <fullName evidence="1">Piwi domain-containing protein</fullName>
    </recommendedName>
</protein>
<feature type="domain" description="Piwi" evidence="1">
    <location>
        <begin position="1"/>
        <end position="100"/>
    </location>
</feature>
<dbReference type="PROSITE" id="PS50822">
    <property type="entry name" value="PIWI"/>
    <property type="match status" value="1"/>
</dbReference>
<organism evidence="2 3">
    <name type="scientific">Asparagus officinalis</name>
    <name type="common">Garden asparagus</name>
    <dbReference type="NCBI Taxonomy" id="4686"/>
    <lineage>
        <taxon>Eukaryota</taxon>
        <taxon>Viridiplantae</taxon>
        <taxon>Streptophyta</taxon>
        <taxon>Embryophyta</taxon>
        <taxon>Tracheophyta</taxon>
        <taxon>Spermatophyta</taxon>
        <taxon>Magnoliopsida</taxon>
        <taxon>Liliopsida</taxon>
        <taxon>Asparagales</taxon>
        <taxon>Asparagaceae</taxon>
        <taxon>Asparagoideae</taxon>
        <taxon>Asparagus</taxon>
    </lineage>
</organism>
<dbReference type="Gene3D" id="3.30.420.10">
    <property type="entry name" value="Ribonuclease H-like superfamily/Ribonuclease H"/>
    <property type="match status" value="1"/>
</dbReference>
<dbReference type="Gene3D" id="3.40.50.2300">
    <property type="match status" value="1"/>
</dbReference>
<dbReference type="AlphaFoldDB" id="A0A5P1E9I8"/>
<dbReference type="EMBL" id="CM007389">
    <property type="protein sequence ID" value="ONK58137.1"/>
    <property type="molecule type" value="Genomic_DNA"/>
</dbReference>
<dbReference type="GO" id="GO:0003676">
    <property type="term" value="F:nucleic acid binding"/>
    <property type="evidence" value="ECO:0007669"/>
    <property type="project" value="InterPro"/>
</dbReference>
<evidence type="ECO:0000313" key="3">
    <source>
        <dbReference type="Proteomes" id="UP000243459"/>
    </source>
</evidence>
<dbReference type="InterPro" id="IPR012337">
    <property type="entry name" value="RNaseH-like_sf"/>
</dbReference>